<sequence>MRVKVIFAVVLTTILPATLCFPSESYKQPNASSDTPTLNYPTLRHQSSYRSDELTNQQAKSEEPKSVKKEKSIVTIEEERFPSLDELREKCQHFSRLFGLNQYGSGSIEGEENGDYSNRRTSSTMSTDYYNRPVIEVTRRPVFIRNKATFIEKGSGGFYVTASSIGNPSTTTRKPVWSTAYSKILPPSTLHTTTTPKPTTTASTETVPESTTLKSKIKVKYTKFEPVILQKTILTDGRVMYHWHKSLPTASVDLAEPLAVPPAYEYPPRLPLGQRNLGSNEGVPIEVTTKPTTTTEKSSWLFVPFSNFFGGSHEEESTTDAVSTTTTSTTTSKPPEDPLSTPKPILRQLPTEPPAKAAELKLVVPIHYDNIDSTLGSQSERFGFYRPPAGATNEPVSSSSLHVIKTVGMPQHIPRYSLGYTGSGYGLTYGGLYSPEFLNYQGYEKLPLNNGNDKLAEVSV</sequence>
<evidence type="ECO:0000313" key="3">
    <source>
        <dbReference type="EnsemblMetazoa" id="XP_019759139.1"/>
    </source>
</evidence>
<evidence type="ECO:0008006" key="5">
    <source>
        <dbReference type="Google" id="ProtNLM"/>
    </source>
</evidence>
<feature type="region of interest" description="Disordered" evidence="1">
    <location>
        <begin position="313"/>
        <end position="349"/>
    </location>
</feature>
<keyword evidence="2" id="KW-0732">Signal</keyword>
<feature type="compositionally biased region" description="Low complexity" evidence="1">
    <location>
        <begin position="319"/>
        <end position="332"/>
    </location>
</feature>
<evidence type="ECO:0000256" key="2">
    <source>
        <dbReference type="SAM" id="SignalP"/>
    </source>
</evidence>
<reference evidence="3" key="2">
    <citation type="submission" date="2024-08" db="UniProtKB">
        <authorList>
            <consortium name="EnsemblMetazoa"/>
        </authorList>
    </citation>
    <scope>IDENTIFICATION</scope>
</reference>
<feature type="chain" id="PRO_5043400654" description="DUF4794 domain-containing protein" evidence="2">
    <location>
        <begin position="21"/>
        <end position="460"/>
    </location>
</feature>
<dbReference type="Proteomes" id="UP000019118">
    <property type="component" value="Unassembled WGS sequence"/>
</dbReference>
<organism evidence="3 4">
    <name type="scientific">Dendroctonus ponderosae</name>
    <name type="common">Mountain pine beetle</name>
    <dbReference type="NCBI Taxonomy" id="77166"/>
    <lineage>
        <taxon>Eukaryota</taxon>
        <taxon>Metazoa</taxon>
        <taxon>Ecdysozoa</taxon>
        <taxon>Arthropoda</taxon>
        <taxon>Hexapoda</taxon>
        <taxon>Insecta</taxon>
        <taxon>Pterygota</taxon>
        <taxon>Neoptera</taxon>
        <taxon>Endopterygota</taxon>
        <taxon>Coleoptera</taxon>
        <taxon>Polyphaga</taxon>
        <taxon>Cucujiformia</taxon>
        <taxon>Curculionidae</taxon>
        <taxon>Scolytinae</taxon>
        <taxon>Dendroctonus</taxon>
    </lineage>
</organism>
<feature type="region of interest" description="Disordered" evidence="1">
    <location>
        <begin position="25"/>
        <end position="71"/>
    </location>
</feature>
<feature type="compositionally biased region" description="Basic and acidic residues" evidence="1">
    <location>
        <begin position="60"/>
        <end position="71"/>
    </location>
</feature>
<feature type="region of interest" description="Disordered" evidence="1">
    <location>
        <begin position="188"/>
        <end position="207"/>
    </location>
</feature>
<keyword evidence="4" id="KW-1185">Reference proteome</keyword>
<dbReference type="RefSeq" id="XP_019759139.1">
    <property type="nucleotide sequence ID" value="XM_019903580.2"/>
</dbReference>
<dbReference type="AlphaFoldDB" id="A0AAR5PDK1"/>
<feature type="compositionally biased region" description="Polar residues" evidence="1">
    <location>
        <begin position="25"/>
        <end position="59"/>
    </location>
</feature>
<accession>A0AAR5PDK1</accession>
<name>A0AAR5PDK1_DENPD</name>
<dbReference type="KEGG" id="dpa:109537054"/>
<evidence type="ECO:0000256" key="1">
    <source>
        <dbReference type="SAM" id="MobiDB-lite"/>
    </source>
</evidence>
<dbReference type="EnsemblMetazoa" id="XM_019903580.1">
    <property type="protein sequence ID" value="XP_019759139.1"/>
    <property type="gene ID" value="LOC109537054"/>
</dbReference>
<feature type="signal peptide" evidence="2">
    <location>
        <begin position="1"/>
        <end position="20"/>
    </location>
</feature>
<protein>
    <recommendedName>
        <fullName evidence="5">DUF4794 domain-containing protein</fullName>
    </recommendedName>
</protein>
<evidence type="ECO:0000313" key="4">
    <source>
        <dbReference type="Proteomes" id="UP000019118"/>
    </source>
</evidence>
<reference evidence="4" key="1">
    <citation type="journal article" date="2013" name="Genome Biol.">
        <title>Draft genome of the mountain pine beetle, Dendroctonus ponderosae Hopkins, a major forest pest.</title>
        <authorList>
            <person name="Keeling C.I."/>
            <person name="Yuen M.M."/>
            <person name="Liao N.Y."/>
            <person name="Docking T.R."/>
            <person name="Chan S.K."/>
            <person name="Taylor G.A."/>
            <person name="Palmquist D.L."/>
            <person name="Jackman S.D."/>
            <person name="Nguyen A."/>
            <person name="Li M."/>
            <person name="Henderson H."/>
            <person name="Janes J.K."/>
            <person name="Zhao Y."/>
            <person name="Pandoh P."/>
            <person name="Moore R."/>
            <person name="Sperling F.A."/>
            <person name="Huber D.P."/>
            <person name="Birol I."/>
            <person name="Jones S.J."/>
            <person name="Bohlmann J."/>
        </authorList>
    </citation>
    <scope>NUCLEOTIDE SEQUENCE</scope>
</reference>
<proteinExistence type="predicted"/>
<dbReference type="GeneID" id="109537054"/>